<organism evidence="2 3">
    <name type="scientific">Gossypium lobatum</name>
    <dbReference type="NCBI Taxonomy" id="34289"/>
    <lineage>
        <taxon>Eukaryota</taxon>
        <taxon>Viridiplantae</taxon>
        <taxon>Streptophyta</taxon>
        <taxon>Embryophyta</taxon>
        <taxon>Tracheophyta</taxon>
        <taxon>Spermatophyta</taxon>
        <taxon>Magnoliopsida</taxon>
        <taxon>eudicotyledons</taxon>
        <taxon>Gunneridae</taxon>
        <taxon>Pentapetalae</taxon>
        <taxon>rosids</taxon>
        <taxon>malvids</taxon>
        <taxon>Malvales</taxon>
        <taxon>Malvaceae</taxon>
        <taxon>Malvoideae</taxon>
        <taxon>Gossypium</taxon>
    </lineage>
</organism>
<dbReference type="AlphaFoldDB" id="A0A7J8M877"/>
<comment type="caution">
    <text evidence="2">The sequence shown here is derived from an EMBL/GenBank/DDBJ whole genome shotgun (WGS) entry which is preliminary data.</text>
</comment>
<evidence type="ECO:0000313" key="2">
    <source>
        <dbReference type="EMBL" id="MBA0560732.1"/>
    </source>
</evidence>
<proteinExistence type="predicted"/>
<reference evidence="2 3" key="1">
    <citation type="journal article" date="2019" name="Genome Biol. Evol.">
        <title>Insights into the evolution of the New World diploid cottons (Gossypium, subgenus Houzingenia) based on genome sequencing.</title>
        <authorList>
            <person name="Grover C.E."/>
            <person name="Arick M.A. 2nd"/>
            <person name="Thrash A."/>
            <person name="Conover J.L."/>
            <person name="Sanders W.S."/>
            <person name="Peterson D.G."/>
            <person name="Frelichowski J.E."/>
            <person name="Scheffler J.A."/>
            <person name="Scheffler B.E."/>
            <person name="Wendel J.F."/>
        </authorList>
    </citation>
    <scope>NUCLEOTIDE SEQUENCE [LARGE SCALE GENOMIC DNA]</scope>
    <source>
        <strain evidence="2">157</strain>
        <tissue evidence="2">Leaf</tissue>
    </source>
</reference>
<protein>
    <submittedName>
        <fullName evidence="2">Uncharacterized protein</fullName>
    </submittedName>
</protein>
<keyword evidence="3" id="KW-1185">Reference proteome</keyword>
<name>A0A7J8M877_9ROSI</name>
<gene>
    <name evidence="2" type="ORF">Golob_017610</name>
</gene>
<feature type="region of interest" description="Disordered" evidence="1">
    <location>
        <begin position="21"/>
        <end position="52"/>
    </location>
</feature>
<dbReference type="Proteomes" id="UP000593572">
    <property type="component" value="Unassembled WGS sequence"/>
</dbReference>
<accession>A0A7J8M877</accession>
<dbReference type="EMBL" id="JABEZX010000007">
    <property type="protein sequence ID" value="MBA0560732.1"/>
    <property type="molecule type" value="Genomic_DNA"/>
</dbReference>
<sequence length="52" mass="5958">MSDALSKFEYCEKYAKPKDVARVEEVKSSDKELSKDKYAASDDEEIARKPDL</sequence>
<evidence type="ECO:0000256" key="1">
    <source>
        <dbReference type="SAM" id="MobiDB-lite"/>
    </source>
</evidence>
<evidence type="ECO:0000313" key="3">
    <source>
        <dbReference type="Proteomes" id="UP000593572"/>
    </source>
</evidence>